<comment type="subcellular location">
    <subcellularLocation>
        <location evidence="1">Nucleus</location>
    </subcellularLocation>
</comment>
<dbReference type="PROSITE" id="PS50157">
    <property type="entry name" value="ZINC_FINGER_C2H2_2"/>
    <property type="match status" value="2"/>
</dbReference>
<dbReference type="EMBL" id="PVWQ01000018">
    <property type="protein sequence ID" value="RDW60404.1"/>
    <property type="molecule type" value="Genomic_DNA"/>
</dbReference>
<keyword evidence="10" id="KW-1185">Reference proteome</keyword>
<keyword evidence="4 7" id="KW-0863">Zinc-finger</keyword>
<dbReference type="GO" id="GO:0000785">
    <property type="term" value="C:chromatin"/>
    <property type="evidence" value="ECO:0007669"/>
    <property type="project" value="TreeGrafter"/>
</dbReference>
<dbReference type="PROSITE" id="PS00028">
    <property type="entry name" value="ZINC_FINGER_C2H2_1"/>
    <property type="match status" value="2"/>
</dbReference>
<reference evidence="9 10" key="1">
    <citation type="journal article" date="2018" name="IMA Fungus">
        <title>IMA Genome-F 9: Draft genome sequence of Annulohypoxylon stygium, Aspergillus mulundensis, Berkeleyomyces basicola (syn. Thielaviopsis basicola), Ceratocystis smalleyi, two Cercospora beticola strains, Coleophoma cylindrospora, Fusarium fracticaudum, Phialophora cf. hyalina, and Morchella septimelata.</title>
        <authorList>
            <person name="Wingfield B.D."/>
            <person name="Bills G.F."/>
            <person name="Dong Y."/>
            <person name="Huang W."/>
            <person name="Nel W.J."/>
            <person name="Swalarsk-Parry B.S."/>
            <person name="Vaghefi N."/>
            <person name="Wilken P.M."/>
            <person name="An Z."/>
            <person name="de Beer Z.W."/>
            <person name="De Vos L."/>
            <person name="Chen L."/>
            <person name="Duong T.A."/>
            <person name="Gao Y."/>
            <person name="Hammerbacher A."/>
            <person name="Kikkert J.R."/>
            <person name="Li Y."/>
            <person name="Li H."/>
            <person name="Li K."/>
            <person name="Li Q."/>
            <person name="Liu X."/>
            <person name="Ma X."/>
            <person name="Naidoo K."/>
            <person name="Pethybridge S.J."/>
            <person name="Sun J."/>
            <person name="Steenkamp E.T."/>
            <person name="van der Nest M.A."/>
            <person name="van Wyk S."/>
            <person name="Wingfield M.J."/>
            <person name="Xiong C."/>
            <person name="Yue Q."/>
            <person name="Zhang X."/>
        </authorList>
    </citation>
    <scope>NUCLEOTIDE SEQUENCE [LARGE SCALE GENOMIC DNA]</scope>
    <source>
        <strain evidence="9 10">DSM 5745</strain>
    </source>
</reference>
<name>A0A3D8QG63_9EURO</name>
<feature type="domain" description="C2H2-type" evidence="8">
    <location>
        <begin position="33"/>
        <end position="62"/>
    </location>
</feature>
<evidence type="ECO:0000256" key="2">
    <source>
        <dbReference type="ARBA" id="ARBA00022723"/>
    </source>
</evidence>
<dbReference type="InterPro" id="IPR051059">
    <property type="entry name" value="VerF-like"/>
</dbReference>
<dbReference type="STRING" id="1810919.A0A3D8QG63"/>
<dbReference type="GO" id="GO:0005634">
    <property type="term" value="C:nucleus"/>
    <property type="evidence" value="ECO:0007669"/>
    <property type="project" value="UniProtKB-SubCell"/>
</dbReference>
<dbReference type="AlphaFoldDB" id="A0A3D8QG63"/>
<dbReference type="PANTHER" id="PTHR40626">
    <property type="entry name" value="MIP31509P"/>
    <property type="match status" value="1"/>
</dbReference>
<dbReference type="PANTHER" id="PTHR40626:SF30">
    <property type="entry name" value="FINGER DOMAIN PROTEIN, PUTATIVE (AFU_ORTHOLOGUE AFUA_4G13600)-RELATED"/>
    <property type="match status" value="1"/>
</dbReference>
<dbReference type="InterPro" id="IPR013087">
    <property type="entry name" value="Znf_C2H2_type"/>
</dbReference>
<feature type="domain" description="C2H2-type" evidence="8">
    <location>
        <begin position="63"/>
        <end position="92"/>
    </location>
</feature>
<dbReference type="RefSeq" id="XP_026598516.1">
    <property type="nucleotide sequence ID" value="XM_026752878.1"/>
</dbReference>
<dbReference type="Proteomes" id="UP000256690">
    <property type="component" value="Unassembled WGS sequence"/>
</dbReference>
<dbReference type="GO" id="GO:0000981">
    <property type="term" value="F:DNA-binding transcription factor activity, RNA polymerase II-specific"/>
    <property type="evidence" value="ECO:0007669"/>
    <property type="project" value="InterPro"/>
</dbReference>
<organism evidence="9 10">
    <name type="scientific">Aspergillus mulundensis</name>
    <dbReference type="NCBI Taxonomy" id="1810919"/>
    <lineage>
        <taxon>Eukaryota</taxon>
        <taxon>Fungi</taxon>
        <taxon>Dikarya</taxon>
        <taxon>Ascomycota</taxon>
        <taxon>Pezizomycotina</taxon>
        <taxon>Eurotiomycetes</taxon>
        <taxon>Eurotiomycetidae</taxon>
        <taxon>Eurotiales</taxon>
        <taxon>Aspergillaceae</taxon>
        <taxon>Aspergillus</taxon>
        <taxon>Aspergillus subgen. Nidulantes</taxon>
    </lineage>
</organism>
<keyword evidence="3" id="KW-0677">Repeat</keyword>
<evidence type="ECO:0000256" key="6">
    <source>
        <dbReference type="ARBA" id="ARBA00023242"/>
    </source>
</evidence>
<evidence type="ECO:0000313" key="10">
    <source>
        <dbReference type="Proteomes" id="UP000256690"/>
    </source>
</evidence>
<dbReference type="InterPro" id="IPR036236">
    <property type="entry name" value="Znf_C2H2_sf"/>
</dbReference>
<comment type="caution">
    <text evidence="9">The sequence shown here is derived from an EMBL/GenBank/DDBJ whole genome shotgun (WGS) entry which is preliminary data.</text>
</comment>
<evidence type="ECO:0000256" key="1">
    <source>
        <dbReference type="ARBA" id="ARBA00004123"/>
    </source>
</evidence>
<evidence type="ECO:0000256" key="5">
    <source>
        <dbReference type="ARBA" id="ARBA00022833"/>
    </source>
</evidence>
<evidence type="ECO:0000256" key="3">
    <source>
        <dbReference type="ARBA" id="ARBA00022737"/>
    </source>
</evidence>
<keyword evidence="2" id="KW-0479">Metal-binding</keyword>
<evidence type="ECO:0000259" key="8">
    <source>
        <dbReference type="PROSITE" id="PS50157"/>
    </source>
</evidence>
<keyword evidence="6" id="KW-0539">Nucleus</keyword>
<protein>
    <recommendedName>
        <fullName evidence="8">C2H2-type domain-containing protein</fullName>
    </recommendedName>
</protein>
<evidence type="ECO:0000256" key="4">
    <source>
        <dbReference type="ARBA" id="ARBA00022771"/>
    </source>
</evidence>
<keyword evidence="5" id="KW-0862">Zinc</keyword>
<evidence type="ECO:0000256" key="7">
    <source>
        <dbReference type="PROSITE-ProRule" id="PRU00042"/>
    </source>
</evidence>
<evidence type="ECO:0000313" key="9">
    <source>
        <dbReference type="EMBL" id="RDW60404.1"/>
    </source>
</evidence>
<accession>A0A3D8QG63</accession>
<dbReference type="GO" id="GO:0000978">
    <property type="term" value="F:RNA polymerase II cis-regulatory region sequence-specific DNA binding"/>
    <property type="evidence" value="ECO:0007669"/>
    <property type="project" value="InterPro"/>
</dbReference>
<dbReference type="Gene3D" id="3.30.160.60">
    <property type="entry name" value="Classic Zinc Finger"/>
    <property type="match status" value="1"/>
</dbReference>
<proteinExistence type="predicted"/>
<gene>
    <name evidence="9" type="ORF">DSM5745_10862</name>
</gene>
<dbReference type="GO" id="GO:0008270">
    <property type="term" value="F:zinc ion binding"/>
    <property type="evidence" value="ECO:0007669"/>
    <property type="project" value="UniProtKB-KW"/>
</dbReference>
<sequence length="311" mass="34424">MPRTTGPAEIPLPITYTPTTHRISKAKKGKRVHACEHPGCQKVFTRAEHKRRHELNHNPEALYRCTQTGCKKSFHRSDLLARHMERHELEAQMDASARWEHPSARSSVDYIPRYTVVAPTPAPYIAMPQPQSAISKSPVIHHDMAIDGLIWGTMDQHQHIISTPRIHESVEDSARFYSTPEACPSPCSDGTTYSVPSYPGSISSVSTTSPGLVESYPDPIIDSELTSSPAPMHATIEGCQWDRAGTVPPATTSMVPMSTIPDSLIHPALHYHSQSWPMPQQVNYNENIIQPVPVSLPYDATESASKAAWSL</sequence>
<dbReference type="SUPFAM" id="SSF57667">
    <property type="entry name" value="beta-beta-alpha zinc fingers"/>
    <property type="match status" value="1"/>
</dbReference>
<dbReference type="GeneID" id="38121232"/>
<dbReference type="SMART" id="SM00355">
    <property type="entry name" value="ZnF_C2H2"/>
    <property type="match status" value="2"/>
</dbReference>
<dbReference type="OrthoDB" id="6077919at2759"/>